<keyword evidence="2" id="KW-0808">Transferase</keyword>
<proteinExistence type="predicted"/>
<dbReference type="AlphaFoldDB" id="B6JDI5"/>
<protein>
    <submittedName>
        <fullName evidence="2">Putative 3-demethylubiquinone-9 3-methyltransferase</fullName>
    </submittedName>
</protein>
<accession>B6JDI5</accession>
<reference evidence="2 3" key="1">
    <citation type="journal article" date="2011" name="J. Bacteriol.">
        <title>Complete genome sequences of the chemolithoautotrophic Oligotropha carboxidovorans strains OM4 and OM5.</title>
        <authorList>
            <person name="Volland S."/>
            <person name="Rachinger M."/>
            <person name="Strittmatter A."/>
            <person name="Daniel R."/>
            <person name="Gottschalk G."/>
            <person name="Meyer O."/>
        </authorList>
    </citation>
    <scope>NUCLEOTIDE SEQUENCE [LARGE SCALE GENOMIC DNA]</scope>
    <source>
        <strain evidence="3">ATCC 49405 / DSM 1227 / KCTC 32145 / OM5</strain>
    </source>
</reference>
<dbReference type="PANTHER" id="PTHR33990:SF1">
    <property type="entry name" value="PROTEIN YJDN"/>
    <property type="match status" value="1"/>
</dbReference>
<organism evidence="2 3">
    <name type="scientific">Afipia carboxidovorans (strain ATCC 49405 / DSM 1227 / KCTC 32145 / OM5)</name>
    <name type="common">Oligotropha carboxidovorans</name>
    <dbReference type="NCBI Taxonomy" id="504832"/>
    <lineage>
        <taxon>Bacteria</taxon>
        <taxon>Pseudomonadati</taxon>
        <taxon>Pseudomonadota</taxon>
        <taxon>Alphaproteobacteria</taxon>
        <taxon>Hyphomicrobiales</taxon>
        <taxon>Nitrobacteraceae</taxon>
        <taxon>Afipia</taxon>
    </lineage>
</organism>
<feature type="domain" description="PhnB-like" evidence="1">
    <location>
        <begin position="3"/>
        <end position="137"/>
    </location>
</feature>
<dbReference type="PANTHER" id="PTHR33990">
    <property type="entry name" value="PROTEIN YJDN-RELATED"/>
    <property type="match status" value="1"/>
</dbReference>
<gene>
    <name evidence="2" type="ordered locus">OCA5_c31950</name>
</gene>
<dbReference type="Gene3D" id="3.10.180.10">
    <property type="entry name" value="2,3-Dihydroxybiphenyl 1,2-Dioxygenase, domain 1"/>
    <property type="match status" value="1"/>
</dbReference>
<dbReference type="EMBL" id="CP002826">
    <property type="protein sequence ID" value="AEI07873.1"/>
    <property type="molecule type" value="Genomic_DNA"/>
</dbReference>
<dbReference type="CDD" id="cd06588">
    <property type="entry name" value="PhnB_like"/>
    <property type="match status" value="1"/>
</dbReference>
<dbReference type="Proteomes" id="UP000007730">
    <property type="component" value="Chromosome"/>
</dbReference>
<dbReference type="SUPFAM" id="SSF54593">
    <property type="entry name" value="Glyoxalase/Bleomycin resistance protein/Dihydroxybiphenyl dioxygenase"/>
    <property type="match status" value="1"/>
</dbReference>
<dbReference type="GO" id="GO:0032259">
    <property type="term" value="P:methylation"/>
    <property type="evidence" value="ECO:0007669"/>
    <property type="project" value="UniProtKB-KW"/>
</dbReference>
<dbReference type="HOGENOM" id="CLU_046006_17_1_5"/>
<dbReference type="RefSeq" id="WP_012561927.1">
    <property type="nucleotide sequence ID" value="NC_011386.1"/>
</dbReference>
<evidence type="ECO:0000313" key="2">
    <source>
        <dbReference type="EMBL" id="AEI07873.1"/>
    </source>
</evidence>
<evidence type="ECO:0000259" key="1">
    <source>
        <dbReference type="Pfam" id="PF06983"/>
    </source>
</evidence>
<keyword evidence="2" id="KW-0830">Ubiquinone</keyword>
<sequence length="140" mass="15489">MPVTPYLFFDGRCEEALAFYEKALGAKVGMKMRFKDAPETPPSEECAGIDDAQLADKIMHASFEISGSTVMASDGFARGETRFAGFSLSINTQTEAEVDRVIKALAEGGEIRMQPEKTFFAKRFGEVVDRFGIDWLVICE</sequence>
<keyword evidence="2" id="KW-0489">Methyltransferase</keyword>
<dbReference type="KEGG" id="ocg:OCA5_c31950"/>
<dbReference type="eggNOG" id="COG2764">
    <property type="taxonomic scope" value="Bacteria"/>
</dbReference>
<dbReference type="GO" id="GO:0008168">
    <property type="term" value="F:methyltransferase activity"/>
    <property type="evidence" value="ECO:0007669"/>
    <property type="project" value="UniProtKB-KW"/>
</dbReference>
<dbReference type="KEGG" id="oca:OCAR_4757"/>
<evidence type="ECO:0000313" key="3">
    <source>
        <dbReference type="Proteomes" id="UP000007730"/>
    </source>
</evidence>
<dbReference type="InterPro" id="IPR029068">
    <property type="entry name" value="Glyas_Bleomycin-R_OHBP_Dase"/>
</dbReference>
<dbReference type="OrthoDB" id="9795306at2"/>
<dbReference type="Pfam" id="PF06983">
    <property type="entry name" value="3-dmu-9_3-mt"/>
    <property type="match status" value="1"/>
</dbReference>
<keyword evidence="3" id="KW-1185">Reference proteome</keyword>
<dbReference type="STRING" id="504832.OCA5_c31950"/>
<name>B6JDI5_AFIC5</name>
<dbReference type="PATRIC" id="fig|504832.7.peg.3358"/>
<dbReference type="InterPro" id="IPR028973">
    <property type="entry name" value="PhnB-like"/>
</dbReference>